<comment type="caution">
    <text evidence="3">The sequence shown here is derived from an EMBL/GenBank/DDBJ whole genome shotgun (WGS) entry which is preliminary data.</text>
</comment>
<dbReference type="EMBL" id="MBDN02000118">
    <property type="protein sequence ID" value="RLN80164.1"/>
    <property type="molecule type" value="Genomic_DNA"/>
</dbReference>
<sequence length="101" mass="11021">MCRNSCGRCVRGSITGSIYTFIKLRQRGEGGGKDSMVSSSKVADIVHKTVTGGLVLATVFALADVTRGFSVLVKRNTDRTAEYEAQQLKLQQQQQDATHQD</sequence>
<dbReference type="EMBL" id="MAYM02000669">
    <property type="protein sequence ID" value="RLN37024.1"/>
    <property type="molecule type" value="Genomic_DNA"/>
</dbReference>
<dbReference type="Proteomes" id="UP000792063">
    <property type="component" value="Unassembled WGS sequence"/>
</dbReference>
<reference evidence="5 6" key="2">
    <citation type="submission" date="2018-07" db="EMBL/GenBank/DDBJ databases">
        <title>Genome sequencing of oomycete isolates from Chile give support for New Zealand origin for Phytophthora kernoviae and make available the first Nothophytophthora sp. genome.</title>
        <authorList>
            <person name="Studholme D.J."/>
            <person name="Sanfuentes E."/>
            <person name="Panda P."/>
            <person name="Hill R."/>
            <person name="Sambles C."/>
            <person name="Grant M."/>
            <person name="Williams N.M."/>
            <person name="Mcdougal R.L."/>
        </authorList>
    </citation>
    <scope>NUCLEOTIDE SEQUENCE [LARGE SCALE GENOMIC DNA]</scope>
    <source>
        <strain evidence="3">Chile2</strain>
        <strain evidence="4">Chile4</strain>
    </source>
</reference>
<accession>A0A3R7JCP3</accession>
<reference evidence="1" key="3">
    <citation type="submission" date="2020-06" db="EMBL/GenBank/DDBJ databases">
        <authorList>
            <person name="Studholme D.J."/>
        </authorList>
    </citation>
    <scope>NUCLEOTIDE SEQUENCE</scope>
    <source>
        <strain evidence="1">NZFS 2646</strain>
        <strain evidence="2">NZFS 3630</strain>
    </source>
</reference>
<evidence type="ECO:0000313" key="1">
    <source>
        <dbReference type="EMBL" id="KAG2520312.1"/>
    </source>
</evidence>
<proteinExistence type="predicted"/>
<evidence type="ECO:0000313" key="5">
    <source>
        <dbReference type="Proteomes" id="UP000285624"/>
    </source>
</evidence>
<dbReference type="EMBL" id="JPWV03000244">
    <property type="protein sequence ID" value="KAG2520312.1"/>
    <property type="molecule type" value="Genomic_DNA"/>
</dbReference>
<dbReference type="Proteomes" id="UP000285883">
    <property type="component" value="Unassembled WGS sequence"/>
</dbReference>
<evidence type="ECO:0000313" key="6">
    <source>
        <dbReference type="Proteomes" id="UP000285883"/>
    </source>
</evidence>
<keyword evidence="5" id="KW-1185">Reference proteome</keyword>
<evidence type="ECO:0000313" key="4">
    <source>
        <dbReference type="EMBL" id="RLN80164.1"/>
    </source>
</evidence>
<protein>
    <submittedName>
        <fullName evidence="3">Uncharacterized protein</fullName>
    </submittedName>
</protein>
<reference evidence="1" key="1">
    <citation type="journal article" date="2015" name="Genom Data">
        <title>Genome sequences of six Phytophthora species associated with forests in New Zealand.</title>
        <authorList>
            <person name="Studholme D.J."/>
            <person name="McDougal R.L."/>
            <person name="Sambles C."/>
            <person name="Hansen E."/>
            <person name="Hardy G."/>
            <person name="Grant M."/>
            <person name="Ganley R.J."/>
            <person name="Williams N.M."/>
        </authorList>
    </citation>
    <scope>NUCLEOTIDE SEQUENCE</scope>
    <source>
        <strain evidence="1">NZFS 2646</strain>
        <strain evidence="2">NZFS 3630</strain>
    </source>
</reference>
<dbReference type="EMBL" id="JPWU03000256">
    <property type="protein sequence ID" value="KAG2521244.1"/>
    <property type="molecule type" value="Genomic_DNA"/>
</dbReference>
<name>A0A3R7JCP3_9STRA</name>
<dbReference type="Proteomes" id="UP000785171">
    <property type="component" value="Unassembled WGS sequence"/>
</dbReference>
<organism evidence="3 6">
    <name type="scientific">Phytophthora kernoviae</name>
    <dbReference type="NCBI Taxonomy" id="325452"/>
    <lineage>
        <taxon>Eukaryota</taxon>
        <taxon>Sar</taxon>
        <taxon>Stramenopiles</taxon>
        <taxon>Oomycota</taxon>
        <taxon>Peronosporomycetes</taxon>
        <taxon>Peronosporales</taxon>
        <taxon>Peronosporaceae</taxon>
        <taxon>Phytophthora</taxon>
    </lineage>
</organism>
<dbReference type="Proteomes" id="UP000285624">
    <property type="component" value="Unassembled WGS sequence"/>
</dbReference>
<dbReference type="AlphaFoldDB" id="A0A3R7JCP3"/>
<gene>
    <name evidence="3" type="ORF">BBI17_004925</name>
    <name evidence="4" type="ORF">BBO99_00004721</name>
    <name evidence="1" type="ORF">JM16_006766</name>
    <name evidence="2" type="ORF">JM18_006674</name>
</gene>
<evidence type="ECO:0000313" key="2">
    <source>
        <dbReference type="EMBL" id="KAG2521244.1"/>
    </source>
</evidence>
<evidence type="ECO:0000313" key="3">
    <source>
        <dbReference type="EMBL" id="RLN37024.1"/>
    </source>
</evidence>